<dbReference type="Pfam" id="PF13276">
    <property type="entry name" value="HTH_21"/>
    <property type="match status" value="1"/>
</dbReference>
<proteinExistence type="predicted"/>
<dbReference type="PANTHER" id="PTHR46889:SF4">
    <property type="entry name" value="TRANSPOSASE INSO FOR INSERTION SEQUENCE ELEMENT IS911B-RELATED"/>
    <property type="match status" value="1"/>
</dbReference>
<name>A0A4Q0VXN6_9BACI</name>
<dbReference type="Gene3D" id="3.30.420.10">
    <property type="entry name" value="Ribonuclease H-like superfamily/Ribonuclease H"/>
    <property type="match status" value="1"/>
</dbReference>
<dbReference type="OrthoDB" id="9781005at2"/>
<dbReference type="GO" id="GO:0003676">
    <property type="term" value="F:nucleic acid binding"/>
    <property type="evidence" value="ECO:0007669"/>
    <property type="project" value="InterPro"/>
</dbReference>
<comment type="caution">
    <text evidence="3">The sequence shown here is derived from an EMBL/GenBank/DDBJ whole genome shotgun (WGS) entry which is preliminary data.</text>
</comment>
<dbReference type="InterPro" id="IPR025948">
    <property type="entry name" value="HTH-like_dom"/>
</dbReference>
<evidence type="ECO:0000313" key="3">
    <source>
        <dbReference type="EMBL" id="RXJ04162.1"/>
    </source>
</evidence>
<dbReference type="InterPro" id="IPR012337">
    <property type="entry name" value="RNaseH-like_sf"/>
</dbReference>
<dbReference type="AlphaFoldDB" id="A0A4Q0VXN6"/>
<dbReference type="InterPro" id="IPR036397">
    <property type="entry name" value="RNaseH_sf"/>
</dbReference>
<dbReference type="Proteomes" id="UP000290649">
    <property type="component" value="Unassembled WGS sequence"/>
</dbReference>
<accession>A0A4Q0VXN6</accession>
<dbReference type="GO" id="GO:0015074">
    <property type="term" value="P:DNA integration"/>
    <property type="evidence" value="ECO:0007669"/>
    <property type="project" value="InterPro"/>
</dbReference>
<evidence type="ECO:0000259" key="2">
    <source>
        <dbReference type="PROSITE" id="PS50994"/>
    </source>
</evidence>
<dbReference type="InterPro" id="IPR001584">
    <property type="entry name" value="Integrase_cat-core"/>
</dbReference>
<comment type="function">
    <text evidence="1">Involved in the transposition of the insertion sequence.</text>
</comment>
<dbReference type="Pfam" id="PF13333">
    <property type="entry name" value="rve_2"/>
    <property type="match status" value="1"/>
</dbReference>
<dbReference type="PROSITE" id="PS50994">
    <property type="entry name" value="INTEGRASE"/>
    <property type="match status" value="1"/>
</dbReference>
<evidence type="ECO:0000313" key="4">
    <source>
        <dbReference type="Proteomes" id="UP000290649"/>
    </source>
</evidence>
<sequence length="299" mass="35491">MVFQFIYEQRNEFRVVKMCSVLKVSKSGYYKWLKKGNKVTKEKKQKEKIKAKISNLFYKNREVFGSPRITRELHKLGYTVSEKTVGRYMKEMGLRAIPEQRFVVTTDSNHSNPIYPNLLNREFYPEQPDRVWVTDITYIWTMEGWLYLATVMDLYSRKIVGWSTDKTMTKELPLKALARAINSRKPSENLIHHSDRGSQYTSKEYISCLEEYNIQISMSRKGNCYDNACMESFFATLKKELIYRRKYSTREEATRDIWDYIMSFYNERRSHSTIGYVSPNEYERKVCKGPKQTRGNQAA</sequence>
<evidence type="ECO:0000256" key="1">
    <source>
        <dbReference type="ARBA" id="ARBA00002286"/>
    </source>
</evidence>
<feature type="domain" description="Integrase catalytic" evidence="2">
    <location>
        <begin position="124"/>
        <end position="286"/>
    </location>
</feature>
<organism evidence="3 4">
    <name type="scientific">Anaerobacillus alkaliphilus</name>
    <dbReference type="NCBI Taxonomy" id="1548597"/>
    <lineage>
        <taxon>Bacteria</taxon>
        <taxon>Bacillati</taxon>
        <taxon>Bacillota</taxon>
        <taxon>Bacilli</taxon>
        <taxon>Bacillales</taxon>
        <taxon>Bacillaceae</taxon>
        <taxon>Anaerobacillus</taxon>
    </lineage>
</organism>
<dbReference type="InterPro" id="IPR050900">
    <property type="entry name" value="Transposase_IS3/IS150/IS904"/>
</dbReference>
<dbReference type="PANTHER" id="PTHR46889">
    <property type="entry name" value="TRANSPOSASE INSF FOR INSERTION SEQUENCE IS3B-RELATED"/>
    <property type="match status" value="1"/>
</dbReference>
<protein>
    <submittedName>
        <fullName evidence="3">IS3 family transposase</fullName>
    </submittedName>
</protein>
<dbReference type="EMBL" id="QOUX01000001">
    <property type="protein sequence ID" value="RXJ04162.1"/>
    <property type="molecule type" value="Genomic_DNA"/>
</dbReference>
<dbReference type="InterPro" id="IPR048020">
    <property type="entry name" value="Transpos_IS3"/>
</dbReference>
<gene>
    <name evidence="3" type="ORF">DS745_01895</name>
</gene>
<reference evidence="3 4" key="1">
    <citation type="journal article" date="2019" name="Int. J. Syst. Evol. Microbiol.">
        <title>Anaerobacillus alkaliphilus sp. nov., a novel alkaliphilic and moderately halophilic bacterium.</title>
        <authorList>
            <person name="Borsodi A.K."/>
            <person name="Aszalos J.M."/>
            <person name="Bihari P."/>
            <person name="Nagy I."/>
            <person name="Schumann P."/>
            <person name="Sproer C."/>
            <person name="Kovacs A.L."/>
            <person name="Boka K."/>
            <person name="Dobosy P."/>
            <person name="Ovari M."/>
            <person name="Szili-Kovacs T."/>
            <person name="Toth E."/>
        </authorList>
    </citation>
    <scope>NUCLEOTIDE SEQUENCE [LARGE SCALE GENOMIC DNA]</scope>
    <source>
        <strain evidence="3 4">B16-10</strain>
    </source>
</reference>
<dbReference type="Pfam" id="PF00665">
    <property type="entry name" value="rve"/>
    <property type="match status" value="1"/>
</dbReference>
<keyword evidence="4" id="KW-1185">Reference proteome</keyword>
<dbReference type="NCBIfam" id="NF033516">
    <property type="entry name" value="transpos_IS3"/>
    <property type="match status" value="1"/>
</dbReference>
<dbReference type="SUPFAM" id="SSF53098">
    <property type="entry name" value="Ribonuclease H-like"/>
    <property type="match status" value="1"/>
</dbReference>